<dbReference type="Proteomes" id="UP000054387">
    <property type="component" value="Unassembled WGS sequence"/>
</dbReference>
<dbReference type="RefSeq" id="WP_155120612.1">
    <property type="nucleotide sequence ID" value="NZ_LOPU01000029.1"/>
</dbReference>
<organism evidence="2 3">
    <name type="scientific">Haloprofundus marisrubri</name>
    <dbReference type="NCBI Taxonomy" id="1514971"/>
    <lineage>
        <taxon>Archaea</taxon>
        <taxon>Methanobacteriati</taxon>
        <taxon>Methanobacteriota</taxon>
        <taxon>Stenosarchaea group</taxon>
        <taxon>Halobacteria</taxon>
        <taxon>Halobacteriales</taxon>
        <taxon>Haloferacaceae</taxon>
        <taxon>Haloprofundus</taxon>
    </lineage>
</organism>
<accession>A0A0W1R8X2</accession>
<evidence type="ECO:0000256" key="1">
    <source>
        <dbReference type="SAM" id="MobiDB-lite"/>
    </source>
</evidence>
<feature type="compositionally biased region" description="Basic and acidic residues" evidence="1">
    <location>
        <begin position="1"/>
        <end position="19"/>
    </location>
</feature>
<sequence length="198" mass="21385">MPSETPRRRETADDFRDVQPRTSSRRQLLTAAGVAAAATVAGCLSGEDSESSSSNDVDACSTWATNHGDGSLLNQGAHVEVDDENVVLVIPLQRDRIEQSGAAYVEAYRRGRDSSAFAIPVRAEHEPNAPQGKYPDSGIIEYEQSLGPRPQNGVYRLDGVTSDGTVVDTVTVEFNCARRRENGNETARIDPGETDPHS</sequence>
<reference evidence="2 3" key="1">
    <citation type="submission" date="2015-12" db="EMBL/GenBank/DDBJ databases">
        <title>Haloprofundus marisrubri gen. nov., sp. nov., an extremely halophilic archaeon isolated from the Discovery deep brine-seawater interface in the Red Sea.</title>
        <authorList>
            <person name="Zhang G."/>
            <person name="Stingl U."/>
            <person name="Rashid M."/>
        </authorList>
    </citation>
    <scope>NUCLEOTIDE SEQUENCE [LARGE SCALE GENOMIC DNA]</scope>
    <source>
        <strain evidence="2 3">SB9</strain>
    </source>
</reference>
<dbReference type="STRING" id="1514971.AUR64_15720"/>
<proteinExistence type="predicted"/>
<keyword evidence="3" id="KW-1185">Reference proteome</keyword>
<dbReference type="PROSITE" id="PS51318">
    <property type="entry name" value="TAT"/>
    <property type="match status" value="1"/>
</dbReference>
<dbReference type="InterPro" id="IPR006311">
    <property type="entry name" value="TAT_signal"/>
</dbReference>
<protein>
    <submittedName>
        <fullName evidence="2">Uncharacterized protein</fullName>
    </submittedName>
</protein>
<name>A0A0W1R8X2_9EURY</name>
<feature type="region of interest" description="Disordered" evidence="1">
    <location>
        <begin position="1"/>
        <end position="29"/>
    </location>
</feature>
<evidence type="ECO:0000313" key="2">
    <source>
        <dbReference type="EMBL" id="KTG09237.1"/>
    </source>
</evidence>
<dbReference type="AlphaFoldDB" id="A0A0W1R8X2"/>
<comment type="caution">
    <text evidence="2">The sequence shown here is derived from an EMBL/GenBank/DDBJ whole genome shotgun (WGS) entry which is preliminary data.</text>
</comment>
<dbReference type="EMBL" id="LOPU01000029">
    <property type="protein sequence ID" value="KTG09237.1"/>
    <property type="molecule type" value="Genomic_DNA"/>
</dbReference>
<feature type="region of interest" description="Disordered" evidence="1">
    <location>
        <begin position="178"/>
        <end position="198"/>
    </location>
</feature>
<evidence type="ECO:0000313" key="3">
    <source>
        <dbReference type="Proteomes" id="UP000054387"/>
    </source>
</evidence>
<gene>
    <name evidence="2" type="ORF">AUR64_15720</name>
</gene>